<protein>
    <submittedName>
        <fullName evidence="2">Uncharacterized protein</fullName>
    </submittedName>
</protein>
<evidence type="ECO:0000256" key="1">
    <source>
        <dbReference type="SAM" id="Phobius"/>
    </source>
</evidence>
<keyword evidence="1" id="KW-0812">Transmembrane</keyword>
<keyword evidence="1" id="KW-0472">Membrane</keyword>
<gene>
    <name evidence="2" type="ORF">VBRA1451_LOCUS6911</name>
</gene>
<proteinExistence type="predicted"/>
<dbReference type="AlphaFoldDB" id="A0A7S1JS94"/>
<accession>A0A7S1JS94</accession>
<feature type="transmembrane region" description="Helical" evidence="1">
    <location>
        <begin position="69"/>
        <end position="88"/>
    </location>
</feature>
<dbReference type="EMBL" id="HBGB01012023">
    <property type="protein sequence ID" value="CAD9051849.1"/>
    <property type="molecule type" value="Transcribed_RNA"/>
</dbReference>
<name>A0A7S1JS94_9ALVE</name>
<sequence>MCDRWFIQETDRQTDRWTKEAQKADRLGQWTGVGLVCIDLSIKHSLISQHEKSDITASMASRSLPLSPLYLPVFLAACLSVYVCIRGWTDATAERHRVGEGVAVKGRFHILAPPLPSQPNEFVSEICYHRARER</sequence>
<evidence type="ECO:0000313" key="2">
    <source>
        <dbReference type="EMBL" id="CAD9051849.1"/>
    </source>
</evidence>
<reference evidence="2" key="1">
    <citation type="submission" date="2021-01" db="EMBL/GenBank/DDBJ databases">
        <authorList>
            <person name="Corre E."/>
            <person name="Pelletier E."/>
            <person name="Niang G."/>
            <person name="Scheremetjew M."/>
            <person name="Finn R."/>
            <person name="Kale V."/>
            <person name="Holt S."/>
            <person name="Cochrane G."/>
            <person name="Meng A."/>
            <person name="Brown T."/>
            <person name="Cohen L."/>
        </authorList>
    </citation>
    <scope>NUCLEOTIDE SEQUENCE</scope>
    <source>
        <strain evidence="2">CCMP3346</strain>
    </source>
</reference>
<organism evidence="2">
    <name type="scientific">Vitrella brassicaformis</name>
    <dbReference type="NCBI Taxonomy" id="1169539"/>
    <lineage>
        <taxon>Eukaryota</taxon>
        <taxon>Sar</taxon>
        <taxon>Alveolata</taxon>
        <taxon>Colpodellida</taxon>
        <taxon>Vitrellaceae</taxon>
        <taxon>Vitrella</taxon>
    </lineage>
</organism>
<keyword evidence="1" id="KW-1133">Transmembrane helix</keyword>